<keyword evidence="1" id="KW-0732">Signal</keyword>
<dbReference type="EMBL" id="JAJJMA010225634">
    <property type="protein sequence ID" value="MCL7041619.1"/>
    <property type="molecule type" value="Genomic_DNA"/>
</dbReference>
<dbReference type="Proteomes" id="UP001177140">
    <property type="component" value="Unassembled WGS sequence"/>
</dbReference>
<gene>
    <name evidence="2" type="ORF">MKW94_010375</name>
</gene>
<name>A0AA41VHZ3_PAPNU</name>
<accession>A0AA41VHZ3</accession>
<keyword evidence="3" id="KW-1185">Reference proteome</keyword>
<comment type="caution">
    <text evidence="2">The sequence shown here is derived from an EMBL/GenBank/DDBJ whole genome shotgun (WGS) entry which is preliminary data.</text>
</comment>
<sequence>MRLGAIMVIIMLLGQQTSYSSAYKSYGYGKCFDICMRDCRAAYFGYGKTWCHILCALTSSYHCEDGRVSITENKDTYCQLGCALYLSREAKGCVNSCFKTCTKKH</sequence>
<evidence type="ECO:0000313" key="2">
    <source>
        <dbReference type="EMBL" id="MCL7041619.1"/>
    </source>
</evidence>
<protein>
    <submittedName>
        <fullName evidence="2">Uncharacterized protein</fullName>
    </submittedName>
</protein>
<organism evidence="2 3">
    <name type="scientific">Papaver nudicaule</name>
    <name type="common">Iceland poppy</name>
    <dbReference type="NCBI Taxonomy" id="74823"/>
    <lineage>
        <taxon>Eukaryota</taxon>
        <taxon>Viridiplantae</taxon>
        <taxon>Streptophyta</taxon>
        <taxon>Embryophyta</taxon>
        <taxon>Tracheophyta</taxon>
        <taxon>Spermatophyta</taxon>
        <taxon>Magnoliopsida</taxon>
        <taxon>Ranunculales</taxon>
        <taxon>Papaveraceae</taxon>
        <taxon>Papaveroideae</taxon>
        <taxon>Papaver</taxon>
    </lineage>
</organism>
<proteinExistence type="predicted"/>
<dbReference type="AlphaFoldDB" id="A0AA41VHZ3"/>
<reference evidence="2" key="1">
    <citation type="submission" date="2022-03" db="EMBL/GenBank/DDBJ databases">
        <title>A functionally conserved STORR gene fusion in Papaver species that diverged 16.8 million years ago.</title>
        <authorList>
            <person name="Catania T."/>
        </authorList>
    </citation>
    <scope>NUCLEOTIDE SEQUENCE</scope>
    <source>
        <strain evidence="2">S-191538</strain>
    </source>
</reference>
<evidence type="ECO:0000313" key="3">
    <source>
        <dbReference type="Proteomes" id="UP001177140"/>
    </source>
</evidence>
<feature type="signal peptide" evidence="1">
    <location>
        <begin position="1"/>
        <end position="22"/>
    </location>
</feature>
<feature type="chain" id="PRO_5041423106" evidence="1">
    <location>
        <begin position="23"/>
        <end position="105"/>
    </location>
</feature>
<evidence type="ECO:0000256" key="1">
    <source>
        <dbReference type="SAM" id="SignalP"/>
    </source>
</evidence>